<comment type="caution">
    <text evidence="7">The sequence shown here is derived from an EMBL/GenBank/DDBJ whole genome shotgun (WGS) entry which is preliminary data.</text>
</comment>
<comment type="catalytic activity">
    <reaction evidence="6">
        <text>a 2-methoxy-6-(all-trans-polyprenyl)benzene-1,4-diol + S-adenosyl-L-methionine = a 5-methoxy-2-methyl-3-(all-trans-polyprenyl)benzene-1,4-diol + S-adenosyl-L-homocysteine + H(+)</text>
        <dbReference type="Rhea" id="RHEA:28286"/>
        <dbReference type="Rhea" id="RHEA-COMP:10858"/>
        <dbReference type="Rhea" id="RHEA-COMP:10859"/>
        <dbReference type="ChEBI" id="CHEBI:15378"/>
        <dbReference type="ChEBI" id="CHEBI:57856"/>
        <dbReference type="ChEBI" id="CHEBI:59789"/>
        <dbReference type="ChEBI" id="CHEBI:84166"/>
        <dbReference type="ChEBI" id="CHEBI:84167"/>
        <dbReference type="EC" id="2.1.1.201"/>
    </reaction>
</comment>
<evidence type="ECO:0000313" key="8">
    <source>
        <dbReference type="Proteomes" id="UP000664859"/>
    </source>
</evidence>
<dbReference type="InterPro" id="IPR029063">
    <property type="entry name" value="SAM-dependent_MTases_sf"/>
</dbReference>
<comment type="function">
    <text evidence="6">Methyltransferase required for the conversion of 2-polyprenyl-6-methoxy-1,4-benzoquinol (DDMQH2) to 2-polyprenyl-3-methyl-6-methoxy-1,4-benzoquinol (DMQH2).</text>
</comment>
<feature type="binding site" evidence="6">
    <location>
        <position position="146"/>
    </location>
    <ligand>
        <name>S-adenosyl-L-methionine</name>
        <dbReference type="ChEBI" id="CHEBI:59789"/>
    </ligand>
</feature>
<dbReference type="EC" id="2.1.1.201" evidence="6"/>
<evidence type="ECO:0000256" key="6">
    <source>
        <dbReference type="HAMAP-Rule" id="MF_03191"/>
    </source>
</evidence>
<dbReference type="SUPFAM" id="SSF53335">
    <property type="entry name" value="S-adenosyl-L-methionine-dependent methyltransferases"/>
    <property type="match status" value="1"/>
</dbReference>
<dbReference type="Pfam" id="PF01209">
    <property type="entry name" value="Ubie_methyltran"/>
    <property type="match status" value="1"/>
</dbReference>
<keyword evidence="2 6" id="KW-0808">Transferase</keyword>
<dbReference type="AlphaFoldDB" id="A0A835Z8S3"/>
<evidence type="ECO:0000256" key="4">
    <source>
        <dbReference type="ARBA" id="ARBA00022691"/>
    </source>
</evidence>
<accession>A0A835Z8S3</accession>
<dbReference type="PANTHER" id="PTHR43591:SF24">
    <property type="entry name" value="2-METHOXY-6-POLYPRENYL-1,4-BENZOQUINOL METHYLASE, MITOCHONDRIAL"/>
    <property type="match status" value="1"/>
</dbReference>
<dbReference type="InterPro" id="IPR023576">
    <property type="entry name" value="UbiE/COQ5_MeTrFase_CS"/>
</dbReference>
<evidence type="ECO:0000256" key="2">
    <source>
        <dbReference type="ARBA" id="ARBA00022679"/>
    </source>
</evidence>
<dbReference type="Proteomes" id="UP000664859">
    <property type="component" value="Unassembled WGS sequence"/>
</dbReference>
<dbReference type="EMBL" id="JAFCMP010000083">
    <property type="protein sequence ID" value="KAG5187747.1"/>
    <property type="molecule type" value="Genomic_DNA"/>
</dbReference>
<organism evidence="7 8">
    <name type="scientific">Tribonema minus</name>
    <dbReference type="NCBI Taxonomy" id="303371"/>
    <lineage>
        <taxon>Eukaryota</taxon>
        <taxon>Sar</taxon>
        <taxon>Stramenopiles</taxon>
        <taxon>Ochrophyta</taxon>
        <taxon>PX clade</taxon>
        <taxon>Xanthophyceae</taxon>
        <taxon>Tribonematales</taxon>
        <taxon>Tribonemataceae</taxon>
        <taxon>Tribonema</taxon>
    </lineage>
</organism>
<proteinExistence type="inferred from homology"/>
<keyword evidence="8" id="KW-1185">Reference proteome</keyword>
<gene>
    <name evidence="7" type="ORF">JKP88DRAFT_271767</name>
</gene>
<sequence>MRRVAQLSRCRQCCSLRQQQQWHQQQACRALNSSSEAASTAQKETHFGYKQVPESDKKGMVKGVFSSVAKDYDVMNDLMSAGVHRLWKDEFVRMLGVKEALQAGDSPPRVLDMAGGTGDISFRIIEEMSPYLRQDQGDEPIVTVSDINPKMLEVGEERAAKRFSGRALSALEFRVADAEALPFEDGAYDAYTIAFGLRNVTDVPRALAEARRVLRRGGRFMCLEFSHVNNPMLQRLYDAYSFSVIPKIGAVVANDKPAYQYLVESIRMFPKQHELERMMREAGFQAVSHTDMTCGVVSVHSGFKL</sequence>
<keyword evidence="1 6" id="KW-0489">Methyltransferase</keyword>
<name>A0A835Z8S3_9STRA</name>
<dbReference type="FunFam" id="3.40.50.150:FF:000064">
    <property type="entry name" value="2-methoxy-6-polyprenyl-1,4-benzoquinol methylase, mitochondrial"/>
    <property type="match status" value="1"/>
</dbReference>
<reference evidence="7" key="1">
    <citation type="submission" date="2021-02" db="EMBL/GenBank/DDBJ databases">
        <title>First Annotated Genome of the Yellow-green Alga Tribonema minus.</title>
        <authorList>
            <person name="Mahan K.M."/>
        </authorList>
    </citation>
    <scope>NUCLEOTIDE SEQUENCE</scope>
    <source>
        <strain evidence="7">UTEX B ZZ1240</strain>
    </source>
</reference>
<dbReference type="PANTHER" id="PTHR43591">
    <property type="entry name" value="METHYLTRANSFERASE"/>
    <property type="match status" value="1"/>
</dbReference>
<dbReference type="PROSITE" id="PS01183">
    <property type="entry name" value="UBIE_1"/>
    <property type="match status" value="1"/>
</dbReference>
<evidence type="ECO:0000256" key="3">
    <source>
        <dbReference type="ARBA" id="ARBA00022688"/>
    </source>
</evidence>
<feature type="binding site" evidence="6">
    <location>
        <position position="117"/>
    </location>
    <ligand>
        <name>S-adenosyl-L-methionine</name>
        <dbReference type="ChEBI" id="CHEBI:59789"/>
    </ligand>
</feature>
<keyword evidence="6" id="KW-0999">Mitochondrion inner membrane</keyword>
<dbReference type="HAMAP" id="MF_01813">
    <property type="entry name" value="MenG_UbiE_methyltr"/>
    <property type="match status" value="1"/>
</dbReference>
<comment type="caution">
    <text evidence="6">Lacks conserved residue(s) required for the propagation of feature annotation.</text>
</comment>
<dbReference type="CDD" id="cd02440">
    <property type="entry name" value="AdoMet_MTases"/>
    <property type="match status" value="1"/>
</dbReference>
<dbReference type="InterPro" id="IPR004033">
    <property type="entry name" value="UbiE/COQ5_MeTrFase"/>
</dbReference>
<evidence type="ECO:0000256" key="1">
    <source>
        <dbReference type="ARBA" id="ARBA00022603"/>
    </source>
</evidence>
<dbReference type="UniPathway" id="UPA00232"/>
<dbReference type="OrthoDB" id="6329284at2759"/>
<keyword evidence="6" id="KW-0496">Mitochondrion</keyword>
<dbReference type="GO" id="GO:0032259">
    <property type="term" value="P:methylation"/>
    <property type="evidence" value="ECO:0007669"/>
    <property type="project" value="UniProtKB-KW"/>
</dbReference>
<dbReference type="PROSITE" id="PS01184">
    <property type="entry name" value="UBIE_2"/>
    <property type="match status" value="1"/>
</dbReference>
<keyword evidence="6" id="KW-0472">Membrane</keyword>
<evidence type="ECO:0000256" key="5">
    <source>
        <dbReference type="ARBA" id="ARBA00046387"/>
    </source>
</evidence>
<keyword evidence="4 6" id="KW-0949">S-adenosyl-L-methionine</keyword>
<dbReference type="NCBIfam" id="TIGR01934">
    <property type="entry name" value="MenG_MenH_UbiE"/>
    <property type="match status" value="1"/>
</dbReference>
<comment type="subcellular location">
    <subcellularLocation>
        <location evidence="6">Mitochondrion inner membrane</location>
        <topology evidence="6">Peripheral membrane protein</topology>
        <orientation evidence="6">Matrix side</orientation>
    </subcellularLocation>
</comment>
<dbReference type="PROSITE" id="PS51608">
    <property type="entry name" value="SAM_MT_UBIE"/>
    <property type="match status" value="1"/>
</dbReference>
<protein>
    <recommendedName>
        <fullName evidence="6">2-methoxy-6-polyprenyl-1,4-benzoquinol methylase, mitochondrial</fullName>
        <ecNumber evidence="6">2.1.1.201</ecNumber>
    </recommendedName>
    <alternativeName>
        <fullName evidence="6">Ubiquinone biosynthesis methyltransferase COQ5</fullName>
    </alternativeName>
</protein>
<comment type="similarity">
    <text evidence="6">Belongs to the class I-like SAM-binding methyltransferase superfamily. MenG/UbiE family.</text>
</comment>
<evidence type="ECO:0000313" key="7">
    <source>
        <dbReference type="EMBL" id="KAG5187747.1"/>
    </source>
</evidence>
<keyword evidence="3 6" id="KW-0831">Ubiquinone biosynthesis</keyword>
<dbReference type="Gene3D" id="3.40.50.150">
    <property type="entry name" value="Vaccinia Virus protein VP39"/>
    <property type="match status" value="1"/>
</dbReference>
<dbReference type="GO" id="GO:0031314">
    <property type="term" value="C:extrinsic component of mitochondrial inner membrane"/>
    <property type="evidence" value="ECO:0007669"/>
    <property type="project" value="UniProtKB-UniRule"/>
</dbReference>
<dbReference type="GO" id="GO:0008425">
    <property type="term" value="F:2-methoxy-6-polyprenyl-1,4-benzoquinol methyltransferase activity"/>
    <property type="evidence" value="ECO:0007669"/>
    <property type="project" value="UniProtKB-UniRule"/>
</dbReference>
<feature type="binding site" evidence="6">
    <location>
        <begin position="177"/>
        <end position="178"/>
    </location>
    <ligand>
        <name>S-adenosyl-L-methionine</name>
        <dbReference type="ChEBI" id="CHEBI:59789"/>
    </ligand>
</feature>
<comment type="pathway">
    <text evidence="6">Cofactor biosynthesis; ubiquinone biosynthesis.</text>
</comment>
<comment type="subunit">
    <text evidence="5">Component of a multi-subunit COQ enzyme complex, composed of at least COQ3, COQ4, COQ5, COQ6, COQ7 and COQ9. Interacts with PYURF; the interaction is direct, stabilizes COQ5 protein and associates PYURF with COQ enzyme complex.</text>
</comment>